<dbReference type="EC" id="5.4.99.-" evidence="3"/>
<evidence type="ECO:0000256" key="2">
    <source>
        <dbReference type="ARBA" id="ARBA00023235"/>
    </source>
</evidence>
<dbReference type="InterPro" id="IPR020103">
    <property type="entry name" value="PsdUridine_synth_cat_dom_sf"/>
</dbReference>
<accession>A0A2P8HQB5</accession>
<gene>
    <name evidence="5" type="ORF">CLV51_1021263</name>
</gene>
<dbReference type="Gene3D" id="3.30.70.1560">
    <property type="entry name" value="Alpha-L RNA-binding motif"/>
    <property type="match status" value="1"/>
</dbReference>
<dbReference type="PANTHER" id="PTHR47683:SF2">
    <property type="entry name" value="RNA-BINDING S4 DOMAIN-CONTAINING PROTEIN"/>
    <property type="match status" value="1"/>
</dbReference>
<dbReference type="NCBIfam" id="TIGR00093">
    <property type="entry name" value="pseudouridine synthase"/>
    <property type="match status" value="1"/>
</dbReference>
<dbReference type="InterPro" id="IPR018496">
    <property type="entry name" value="PsdUridine_synth_RsuA/RluB_CS"/>
</dbReference>
<dbReference type="GO" id="GO:0140098">
    <property type="term" value="F:catalytic activity, acting on RNA"/>
    <property type="evidence" value="ECO:0007669"/>
    <property type="project" value="UniProtKB-ARBA"/>
</dbReference>
<dbReference type="AlphaFoldDB" id="A0A2P8HQB5"/>
<sequence>MVSQFISSHNVRLLGELAFDFPEGTHAIGRLDNLSEGLLILTTNKKVTRLLFQGKQPHERTYLVRVKGHVSEETLQRLKIGVPICITESVEYITTPCRVEIVERPAGLFDHPRELPNNAPHTWLLITLTEGKFHQVRKMVAAVHHRCQRLIRVSIEDILLGDLQPGEVKELPEEEFFALLKIDDYKD</sequence>
<comment type="similarity">
    <text evidence="1 3">Belongs to the pseudouridine synthase RsuA family.</text>
</comment>
<dbReference type="InterPro" id="IPR042092">
    <property type="entry name" value="PsdUridine_s_RsuA/RluB/E/F_cat"/>
</dbReference>
<keyword evidence="2 3" id="KW-0413">Isomerase</keyword>
<protein>
    <recommendedName>
        <fullName evidence="3">Pseudouridine synthase</fullName>
        <ecNumber evidence="3">5.4.99.-</ecNumber>
    </recommendedName>
</protein>
<dbReference type="SUPFAM" id="SSF55120">
    <property type="entry name" value="Pseudouridine synthase"/>
    <property type="match status" value="1"/>
</dbReference>
<dbReference type="EMBL" id="PYAW01000002">
    <property type="protein sequence ID" value="PSL48396.1"/>
    <property type="molecule type" value="Genomic_DNA"/>
</dbReference>
<evidence type="ECO:0000256" key="1">
    <source>
        <dbReference type="ARBA" id="ARBA00008348"/>
    </source>
</evidence>
<dbReference type="InterPro" id="IPR020094">
    <property type="entry name" value="TruA/RsuA/RluB/E/F_N"/>
</dbReference>
<proteinExistence type="inferred from homology"/>
<dbReference type="InterPro" id="IPR006145">
    <property type="entry name" value="PsdUridine_synth_RsuA/RluA"/>
</dbReference>
<reference evidence="5 6" key="1">
    <citation type="submission" date="2018-03" db="EMBL/GenBank/DDBJ databases">
        <title>Genomic Encyclopedia of Archaeal and Bacterial Type Strains, Phase II (KMG-II): from individual species to whole genera.</title>
        <authorList>
            <person name="Goeker M."/>
        </authorList>
    </citation>
    <scope>NUCLEOTIDE SEQUENCE [LARGE SCALE GENOMIC DNA]</scope>
    <source>
        <strain evidence="5 6">DSM 24859</strain>
    </source>
</reference>
<dbReference type="GO" id="GO:0009982">
    <property type="term" value="F:pseudouridine synthase activity"/>
    <property type="evidence" value="ECO:0007669"/>
    <property type="project" value="InterPro"/>
</dbReference>
<evidence type="ECO:0000313" key="5">
    <source>
        <dbReference type="EMBL" id="PSL48396.1"/>
    </source>
</evidence>
<dbReference type="InterPro" id="IPR050343">
    <property type="entry name" value="RsuA_PseudoU_synthase"/>
</dbReference>
<dbReference type="GO" id="GO:0003723">
    <property type="term" value="F:RNA binding"/>
    <property type="evidence" value="ECO:0007669"/>
    <property type="project" value="InterPro"/>
</dbReference>
<dbReference type="PROSITE" id="PS01149">
    <property type="entry name" value="PSI_RSU"/>
    <property type="match status" value="1"/>
</dbReference>
<evidence type="ECO:0000313" key="6">
    <source>
        <dbReference type="Proteomes" id="UP000240971"/>
    </source>
</evidence>
<dbReference type="PANTHER" id="PTHR47683">
    <property type="entry name" value="PSEUDOURIDINE SYNTHASE FAMILY PROTEIN-RELATED"/>
    <property type="match status" value="1"/>
</dbReference>
<dbReference type="Pfam" id="PF00849">
    <property type="entry name" value="PseudoU_synth_2"/>
    <property type="match status" value="1"/>
</dbReference>
<evidence type="ECO:0000259" key="4">
    <source>
        <dbReference type="Pfam" id="PF00849"/>
    </source>
</evidence>
<dbReference type="Proteomes" id="UP000240971">
    <property type="component" value="Unassembled WGS sequence"/>
</dbReference>
<dbReference type="Gene3D" id="3.30.70.580">
    <property type="entry name" value="Pseudouridine synthase I, catalytic domain, N-terminal subdomain"/>
    <property type="match status" value="1"/>
</dbReference>
<dbReference type="GO" id="GO:0001522">
    <property type="term" value="P:pseudouridine synthesis"/>
    <property type="evidence" value="ECO:0007669"/>
    <property type="project" value="InterPro"/>
</dbReference>
<dbReference type="GO" id="GO:0006364">
    <property type="term" value="P:rRNA processing"/>
    <property type="evidence" value="ECO:0007669"/>
    <property type="project" value="UniProtKB-ARBA"/>
</dbReference>
<comment type="caution">
    <text evidence="5">The sequence shown here is derived from an EMBL/GenBank/DDBJ whole genome shotgun (WGS) entry which is preliminary data.</text>
</comment>
<dbReference type="InterPro" id="IPR000748">
    <property type="entry name" value="PsdUridine_synth_RsuA/RluB/E/F"/>
</dbReference>
<evidence type="ECO:0000256" key="3">
    <source>
        <dbReference type="RuleBase" id="RU003887"/>
    </source>
</evidence>
<organism evidence="5 6">
    <name type="scientific">Chitinophaga niastensis</name>
    <dbReference type="NCBI Taxonomy" id="536980"/>
    <lineage>
        <taxon>Bacteria</taxon>
        <taxon>Pseudomonadati</taxon>
        <taxon>Bacteroidota</taxon>
        <taxon>Chitinophagia</taxon>
        <taxon>Chitinophagales</taxon>
        <taxon>Chitinophagaceae</taxon>
        <taxon>Chitinophaga</taxon>
    </lineage>
</organism>
<name>A0A2P8HQB5_CHINA</name>
<feature type="domain" description="Pseudouridine synthase RsuA/RluA-like" evidence="4">
    <location>
        <begin position="24"/>
        <end position="142"/>
    </location>
</feature>
<keyword evidence="6" id="KW-1185">Reference proteome</keyword>